<gene>
    <name evidence="1" type="ORF">KGQ19_38105</name>
</gene>
<protein>
    <recommendedName>
        <fullName evidence="3">Helix-turn-helix transcriptional regulator</fullName>
    </recommendedName>
</protein>
<sequence>MEPARSGALHRDLAHAVRMGPFSATLHLAIEASGLTLEQVRAELAARGALVSMATLSYWRRGLSRPERPESLVAVRSLEEVLGLSAGALSGQLGPRRPRGRSAVRRESGLDVVDAWGAHREYDDLLRGLDPAGRLELTRLSTLDRYSLGPDRREVALSTCQVVRAEADDLSRMTVLYRTYDPPSPAPVMTALHGCRVGRVRIAADSGFVAAELLFDRVLRRGDTTVVDYELTGLSPTPPTETDFYQRFFPYATAMYVLMVQFDPATVPARCVRYERRTEAAPDQGVREVWVGATGQAHVMATDVPPGVVGLRWDWGAGLNDAPSIRRADPPAP</sequence>
<dbReference type="EMBL" id="JAAFYZ010000203">
    <property type="protein sequence ID" value="MBS2552686.1"/>
    <property type="molecule type" value="Genomic_DNA"/>
</dbReference>
<name>A0ABS5L2W8_9ACTN</name>
<evidence type="ECO:0000313" key="2">
    <source>
        <dbReference type="Proteomes" id="UP000730482"/>
    </source>
</evidence>
<organism evidence="1 2">
    <name type="scientific">Catenulispora pinistramenti</name>
    <dbReference type="NCBI Taxonomy" id="2705254"/>
    <lineage>
        <taxon>Bacteria</taxon>
        <taxon>Bacillati</taxon>
        <taxon>Actinomycetota</taxon>
        <taxon>Actinomycetes</taxon>
        <taxon>Catenulisporales</taxon>
        <taxon>Catenulisporaceae</taxon>
        <taxon>Catenulispora</taxon>
    </lineage>
</organism>
<evidence type="ECO:0000313" key="1">
    <source>
        <dbReference type="EMBL" id="MBS2552686.1"/>
    </source>
</evidence>
<reference evidence="1 2" key="1">
    <citation type="submission" date="2020-02" db="EMBL/GenBank/DDBJ databases">
        <title>Acidophilic actinobacteria isolated from forest soil.</title>
        <authorList>
            <person name="Golinska P."/>
        </authorList>
    </citation>
    <scope>NUCLEOTIDE SEQUENCE [LARGE SCALE GENOMIC DNA]</scope>
    <source>
        <strain evidence="1 2">NL8</strain>
    </source>
</reference>
<comment type="caution">
    <text evidence="1">The sequence shown here is derived from an EMBL/GenBank/DDBJ whole genome shotgun (WGS) entry which is preliminary data.</text>
</comment>
<keyword evidence="2" id="KW-1185">Reference proteome</keyword>
<evidence type="ECO:0008006" key="3">
    <source>
        <dbReference type="Google" id="ProtNLM"/>
    </source>
</evidence>
<accession>A0ABS5L2W8</accession>
<dbReference type="Proteomes" id="UP000730482">
    <property type="component" value="Unassembled WGS sequence"/>
</dbReference>
<proteinExistence type="predicted"/>